<dbReference type="GO" id="GO:0032206">
    <property type="term" value="P:positive regulation of telomere maintenance"/>
    <property type="evidence" value="ECO:0007669"/>
    <property type="project" value="UniProtKB-ARBA"/>
</dbReference>
<comment type="subcellular location">
    <subcellularLocation>
        <location evidence="1">Nucleus</location>
    </subcellularLocation>
</comment>
<name>A0A6P5L2X5_PHACI</name>
<dbReference type="CDD" id="cd22999">
    <property type="entry name" value="SAP_SLX4"/>
    <property type="match status" value="1"/>
</dbReference>
<keyword evidence="22 23" id="KW-0378">Hydrolase</keyword>
<feature type="region of interest" description="Disordered" evidence="18">
    <location>
        <begin position="888"/>
        <end position="921"/>
    </location>
</feature>
<evidence type="ECO:0000256" key="14">
    <source>
        <dbReference type="ARBA" id="ARBA00029496"/>
    </source>
</evidence>
<dbReference type="FunFam" id="3.30.710.10:FF:000116">
    <property type="entry name" value="SLX4 structure-specific endonuclease subunit"/>
    <property type="match status" value="1"/>
</dbReference>
<gene>
    <name evidence="22 23 24" type="primary">SLX4</name>
</gene>
<dbReference type="KEGG" id="pcw:110214485"/>
<accession>A0A6P5L2X5</accession>
<feature type="domain" description="BTB" evidence="19">
    <location>
        <begin position="638"/>
        <end position="715"/>
    </location>
</feature>
<evidence type="ECO:0000259" key="19">
    <source>
        <dbReference type="PROSITE" id="PS50097"/>
    </source>
</evidence>
<evidence type="ECO:0000256" key="2">
    <source>
        <dbReference type="ARBA" id="ARBA00006661"/>
    </source>
</evidence>
<dbReference type="Pfam" id="PF00651">
    <property type="entry name" value="BTB"/>
    <property type="match status" value="1"/>
</dbReference>
<dbReference type="PROSITE" id="PS50097">
    <property type="entry name" value="BTB"/>
    <property type="match status" value="1"/>
</dbReference>
<dbReference type="GO" id="GO:0033557">
    <property type="term" value="C:Slx1-Slx4 complex"/>
    <property type="evidence" value="ECO:0007669"/>
    <property type="project" value="InterPro"/>
</dbReference>
<keyword evidence="9" id="KW-0862">Zinc</keyword>
<dbReference type="InterPro" id="IPR000210">
    <property type="entry name" value="BTB/POZ_dom"/>
</dbReference>
<feature type="compositionally biased region" description="Basic and acidic residues" evidence="18">
    <location>
        <begin position="24"/>
        <end position="35"/>
    </location>
</feature>
<dbReference type="CTD" id="84464"/>
<dbReference type="GeneID" id="110214485"/>
<feature type="compositionally biased region" description="Low complexity" evidence="18">
    <location>
        <begin position="1736"/>
        <end position="1748"/>
    </location>
</feature>
<dbReference type="InterPro" id="IPR018574">
    <property type="entry name" value="Structure-sp_endonuc_su_Slx4"/>
</dbReference>
<feature type="compositionally biased region" description="Polar residues" evidence="18">
    <location>
        <begin position="1445"/>
        <end position="1459"/>
    </location>
</feature>
<dbReference type="PROSITE" id="PS51908">
    <property type="entry name" value="ZF_UBZ4"/>
    <property type="match status" value="2"/>
</dbReference>
<dbReference type="Proteomes" id="UP000515140">
    <property type="component" value="Unplaced"/>
</dbReference>
<feature type="compositionally biased region" description="Basic and acidic residues" evidence="18">
    <location>
        <begin position="77"/>
        <end position="99"/>
    </location>
</feature>
<keyword evidence="6" id="KW-0677">Repeat</keyword>
<evidence type="ECO:0000256" key="15">
    <source>
        <dbReference type="ARBA" id="ARBA00064578"/>
    </source>
</evidence>
<comment type="similarity">
    <text evidence="2">Belongs to the SLX4 family.</text>
</comment>
<dbReference type="Pfam" id="PF09494">
    <property type="entry name" value="Slx4"/>
    <property type="match status" value="1"/>
</dbReference>
<keyword evidence="4" id="KW-0597">Phosphoprotein</keyword>
<evidence type="ECO:0000256" key="10">
    <source>
        <dbReference type="ARBA" id="ARBA00022843"/>
    </source>
</evidence>
<dbReference type="Gene3D" id="3.30.710.10">
    <property type="entry name" value="Potassium Channel Kv1.1, Chain A"/>
    <property type="match status" value="1"/>
</dbReference>
<feature type="region of interest" description="Disordered" evidence="18">
    <location>
        <begin position="1084"/>
        <end position="1114"/>
    </location>
</feature>
<keyword evidence="7 17" id="KW-0227">DNA damage</keyword>
<dbReference type="GO" id="GO:0090656">
    <property type="term" value="P:t-circle formation"/>
    <property type="evidence" value="ECO:0007669"/>
    <property type="project" value="UniProtKB-ARBA"/>
</dbReference>
<keyword evidence="3" id="KW-1017">Isopeptide bond</keyword>
<evidence type="ECO:0000259" key="20">
    <source>
        <dbReference type="PROSITE" id="PS51908"/>
    </source>
</evidence>
<dbReference type="GO" id="GO:0006260">
    <property type="term" value="P:DNA replication"/>
    <property type="evidence" value="ECO:0007669"/>
    <property type="project" value="InterPro"/>
</dbReference>
<keyword evidence="10" id="KW-0832">Ubl conjugation</keyword>
<evidence type="ECO:0000313" key="24">
    <source>
        <dbReference type="RefSeq" id="XP_020851114.1"/>
    </source>
</evidence>
<feature type="region of interest" description="Disordered" evidence="18">
    <location>
        <begin position="1134"/>
        <end position="1165"/>
    </location>
</feature>
<keyword evidence="11" id="KW-0233">DNA recombination</keyword>
<reference evidence="22 23" key="1">
    <citation type="submission" date="2025-04" db="UniProtKB">
        <authorList>
            <consortium name="RefSeq"/>
        </authorList>
    </citation>
    <scope>IDENTIFICATION</scope>
    <source>
        <tissue evidence="22 23">Spleen</tissue>
    </source>
</reference>
<evidence type="ECO:0000256" key="6">
    <source>
        <dbReference type="ARBA" id="ARBA00022737"/>
    </source>
</evidence>
<feature type="domain" description="UBZ4-type" evidence="20">
    <location>
        <begin position="233"/>
        <end position="263"/>
    </location>
</feature>
<evidence type="ECO:0000256" key="18">
    <source>
        <dbReference type="SAM" id="MobiDB-lite"/>
    </source>
</evidence>
<keyword evidence="5" id="KW-0479">Metal-binding</keyword>
<dbReference type="SMART" id="SM00225">
    <property type="entry name" value="BTB"/>
    <property type="match status" value="1"/>
</dbReference>
<evidence type="ECO:0000313" key="22">
    <source>
        <dbReference type="RefSeq" id="XP_020851110.1"/>
    </source>
</evidence>
<evidence type="ECO:0000256" key="1">
    <source>
        <dbReference type="ARBA" id="ARBA00004123"/>
    </source>
</evidence>
<comment type="subunit">
    <text evidence="15">Forms a heterodimer with SLX1A/GIYD1. Interacts with ERCC4/XPF; catalytic subunit of the ERCC4-ERCC1 endonuclease. Interacts with MUS81; catalytic subunit of the MUS81-EME1 endonuclease. Interacts with MSH2; component of the MSH2-MSH3 mismatch repair complex. Interacts with TERF2-TERF2IP. Interacts with PLK1 and SLX4IP.</text>
</comment>
<evidence type="ECO:0000313" key="23">
    <source>
        <dbReference type="RefSeq" id="XP_020851113.1"/>
    </source>
</evidence>
<keyword evidence="21" id="KW-1185">Reference proteome</keyword>
<evidence type="ECO:0000256" key="4">
    <source>
        <dbReference type="ARBA" id="ARBA00022553"/>
    </source>
</evidence>
<dbReference type="GO" id="GO:0006281">
    <property type="term" value="P:DNA repair"/>
    <property type="evidence" value="ECO:0007669"/>
    <property type="project" value="UniProtKB-KW"/>
</dbReference>
<dbReference type="GO" id="GO:0003677">
    <property type="term" value="F:DNA binding"/>
    <property type="evidence" value="ECO:0007669"/>
    <property type="project" value="InterPro"/>
</dbReference>
<evidence type="ECO:0000256" key="17">
    <source>
        <dbReference type="PROSITE-ProRule" id="PRU01256"/>
    </source>
</evidence>
<feature type="compositionally biased region" description="Polar residues" evidence="18">
    <location>
        <begin position="1089"/>
        <end position="1113"/>
    </location>
</feature>
<evidence type="ECO:0000256" key="5">
    <source>
        <dbReference type="ARBA" id="ARBA00022723"/>
    </source>
</evidence>
<evidence type="ECO:0000256" key="7">
    <source>
        <dbReference type="ARBA" id="ARBA00022763"/>
    </source>
</evidence>
<organism evidence="21 24">
    <name type="scientific">Phascolarctos cinereus</name>
    <name type="common">Koala</name>
    <dbReference type="NCBI Taxonomy" id="38626"/>
    <lineage>
        <taxon>Eukaryota</taxon>
        <taxon>Metazoa</taxon>
        <taxon>Chordata</taxon>
        <taxon>Craniata</taxon>
        <taxon>Vertebrata</taxon>
        <taxon>Euteleostomi</taxon>
        <taxon>Mammalia</taxon>
        <taxon>Metatheria</taxon>
        <taxon>Diprotodontia</taxon>
        <taxon>Phascolarctidae</taxon>
        <taxon>Phascolarctos</taxon>
    </lineage>
</organism>
<dbReference type="InterPro" id="IPR006642">
    <property type="entry name" value="Rad18_UBZ4"/>
</dbReference>
<feature type="region of interest" description="Disordered" evidence="18">
    <location>
        <begin position="1668"/>
        <end position="1770"/>
    </location>
</feature>
<evidence type="ECO:0000256" key="3">
    <source>
        <dbReference type="ARBA" id="ARBA00022499"/>
    </source>
</evidence>
<feature type="compositionally biased region" description="Acidic residues" evidence="18">
    <location>
        <begin position="1749"/>
        <end position="1761"/>
    </location>
</feature>
<evidence type="ECO:0000256" key="16">
    <source>
        <dbReference type="ARBA" id="ARBA00076095"/>
    </source>
</evidence>
<keyword evidence="22 23" id="KW-0540">Nuclease</keyword>
<feature type="region of interest" description="Disordered" evidence="18">
    <location>
        <begin position="1357"/>
        <end position="1376"/>
    </location>
</feature>
<dbReference type="PANTHER" id="PTHR21541:SF3">
    <property type="entry name" value="STRUCTURE-SPECIFIC ENDONUCLEASE SUBUNIT SLX4"/>
    <property type="match status" value="1"/>
</dbReference>
<keyword evidence="12 17" id="KW-0234">DNA repair</keyword>
<proteinExistence type="inferred from homology"/>
<feature type="region of interest" description="Disordered" evidence="18">
    <location>
        <begin position="321"/>
        <end position="356"/>
    </location>
</feature>
<dbReference type="RefSeq" id="XP_020851110.1">
    <property type="nucleotide sequence ID" value="XM_020995451.1"/>
</dbReference>
<protein>
    <recommendedName>
        <fullName evidence="14">Structure-specific endonuclease subunit SLX4</fullName>
    </recommendedName>
    <alternativeName>
        <fullName evidence="16">BTB/POZ domain-containing protein 12</fullName>
    </alternativeName>
</protein>
<feature type="compositionally biased region" description="Basic and acidic residues" evidence="18">
    <location>
        <begin position="1144"/>
        <end position="1162"/>
    </location>
</feature>
<dbReference type="InterPro" id="IPR011333">
    <property type="entry name" value="SKP1/BTB/POZ_sf"/>
</dbReference>
<dbReference type="GO" id="GO:0004519">
    <property type="term" value="F:endonuclease activity"/>
    <property type="evidence" value="ECO:0007669"/>
    <property type="project" value="UniProtKB-KW"/>
</dbReference>
<evidence type="ECO:0000313" key="21">
    <source>
        <dbReference type="Proteomes" id="UP000515140"/>
    </source>
</evidence>
<evidence type="ECO:0000256" key="12">
    <source>
        <dbReference type="ARBA" id="ARBA00023204"/>
    </source>
</evidence>
<dbReference type="RefSeq" id="XP_020851113.1">
    <property type="nucleotide sequence ID" value="XM_020995454.1"/>
</dbReference>
<feature type="region of interest" description="Disordered" evidence="18">
    <location>
        <begin position="377"/>
        <end position="404"/>
    </location>
</feature>
<dbReference type="SUPFAM" id="SSF54695">
    <property type="entry name" value="POZ domain"/>
    <property type="match status" value="1"/>
</dbReference>
<feature type="compositionally biased region" description="Basic and acidic residues" evidence="18">
    <location>
        <begin position="57"/>
        <end position="70"/>
    </location>
</feature>
<evidence type="ECO:0000256" key="11">
    <source>
        <dbReference type="ARBA" id="ARBA00023172"/>
    </source>
</evidence>
<dbReference type="PANTHER" id="PTHR21541">
    <property type="entry name" value="BTB POZ DOMAIN CONTAINING 12"/>
    <property type="match status" value="1"/>
</dbReference>
<dbReference type="GO" id="GO:0000712">
    <property type="term" value="P:resolution of meiotic recombination intermediates"/>
    <property type="evidence" value="ECO:0007669"/>
    <property type="project" value="TreeGrafter"/>
</dbReference>
<keyword evidence="8 17" id="KW-0863">Zinc-finger</keyword>
<sequence length="1854" mass="206816">MDESDDDFNELCSKLLRRVRKKGAKEGLGETRTQKEGSSTQTKNKLKRTKLPTKTKISHDSAEKKTELGKRGPARGNEGKCEVTSRESRVAPTSQREEDMLAAPQKEPVPQPSQPKNWTVGVPDDSSQTASHCLTALLPSVSKPRAAELVLQKMQQFKRRDPERLKHAPEDCSVETVLEENVPKSSQEEDTRNSGNMPGLTVTESDAALALALQQEFGQETPQNSDSLEQEGLFFCQICQKDLSAMNAIRREQHVNRCLDESEKSLEPASIAPKIPECPICGKPFTTSKSRNSHLKQCAVKMDVSPQQLVQAVRLQTFQPNESFPPALSKPASKSKRKASTNEKKPQKRRKISKTEAVSEDLLVAMAMSHSLMEQSKTVTNDNPGNVFPNNIRPGAEKKSRKRKLVSPPQLLVQDSETYLQQIQDRIAILLTEELELSSTPPLPLSKILKEEMGKAPWCLLQPEEKQGILWKGSSLTGAWPLESFYAKGLDPPILPWKPTKNLEKGPLLPLMAFSQSKPDVQDLPAFSDPTSEGFNFKTPEELNSRRQSLSSSQKDHQTLQVLMDLAGEGLTLTQWNSSAETYSRSPSGKNLESCDLPLTGFVLSPKEKKHWRSSNSALSLSLLSADFGAMVNNPHLSDVQFQMDSGDVLYAHMFVLYARCPRLIQIVSMVHNEGFFVVEDESLRTRRVLLNEVSTETAHMFLQYLYTADTNIPSHMLTDLQSLAIRFGVKELVDLCESGLEATDIKSEDDIFLVGKEEEDCENRAENFQELLRSMWVDEDKESELLRKLEDQEEDDREKVNEEEMEEIYEFAATQRKMLQGKCQTKEDSVAGQPGEEIPVFECLPTNVKFKKQMDNTYKIDSSEQVKGQEPSVRSNIYIKHFTPVPCQEKIPDDESGAESPEKDCSPKSAKAGAHSSTSDLLVEGKGDSLREKLTFLDSLHDFDLDKSCDRLFSVTEEEYCEPSQINCNPKKQNGTLLGKEVSSSPVLCQTPPLQPDFPLSHNHCQSPSNSQIFSQCRHDSSPLSPQLKRKFSNIVSPSILAEKQKKNNDIHTLYEDPACKDSNECSYVANHKKTAALISPVKPPSIDLTQPKSCQRLSQSNIRSQNSPSQMNKDDDIILLLDSDEEIELEQTKMKPVSDSACGERKTPRALAGKDEEVKNSPKSSKPFLIIDIDSDQRCSQSPIATEVGVRRDRGTDVLTEMQSHRKGNNCLDEELDFGLISKHDNSREESSSTDTSWLVPATPLTNRSRDCSSQMRVTSIIARPCVSSLQDKVLQCKTKVLIENKNTNEITNEVFMNVPQISSHLVPIPAETKSLSETSVSERCSYRSPAIQHSKVNKNLSMVVPIQLSPEHADFTKQPLEGPSSHSRLSSADDKPVLIQNVCSEVVEVVDSEEEQDLDPCPLSSSLLLNSDPPIPVDDDYWNIEPLSPIPIDNLNLERTGHLSTSSPNNKVCETMNNRERNSPTTPSRTGSAPVYGSPIDKRRSLHCNEKRSLRTSSPGNSNLSCLNSALWDDWDGEQKSTEILPLARRLSNEKVTQELEVLKSPKAADQKTNRPPKVPITPMPSYSIMETPELKKELNRFGVRPLPKRHMVLKLKEIFQYTHQILPSDSEDEIQTLQTSPRMMAEPCCLTQTTSHVKTSGAVNELPPASSSCALPSVEGGQSEVSENLSNISHRKLKNRTKAQGRRKQARKATLTLTQRPAEDVHSGPAGDDQLSMSQKSITSSTDESEDSFGSQSSVSSEFETVFESEGEEEEEITASQAAAQDADKEEAARRYIRSHPALYQKILLYQPFELADLQAELRQNGIKFAMGKLLDFLDAHCITFTTAGARKEKLKKKLPPGGKKRGRCY</sequence>
<feature type="region of interest" description="Disordered" evidence="18">
    <location>
        <begin position="17"/>
        <end position="128"/>
    </location>
</feature>
<feature type="domain" description="UBZ4-type" evidence="20">
    <location>
        <begin position="275"/>
        <end position="303"/>
    </location>
</feature>
<feature type="region of interest" description="Disordered" evidence="18">
    <location>
        <begin position="531"/>
        <end position="555"/>
    </location>
</feature>
<dbReference type="GO" id="GO:0008270">
    <property type="term" value="F:zinc ion binding"/>
    <property type="evidence" value="ECO:0007669"/>
    <property type="project" value="UniProtKB-KW"/>
</dbReference>
<evidence type="ECO:0000256" key="9">
    <source>
        <dbReference type="ARBA" id="ARBA00022833"/>
    </source>
</evidence>
<dbReference type="RefSeq" id="XP_020851114.1">
    <property type="nucleotide sequence ID" value="XM_020995455.1"/>
</dbReference>
<evidence type="ECO:0000256" key="8">
    <source>
        <dbReference type="ARBA" id="ARBA00022771"/>
    </source>
</evidence>
<feature type="compositionally biased region" description="Basic residues" evidence="18">
    <location>
        <begin position="44"/>
        <end position="53"/>
    </location>
</feature>
<feature type="region of interest" description="Disordered" evidence="18">
    <location>
        <begin position="1444"/>
        <end position="1488"/>
    </location>
</feature>
<evidence type="ECO:0000256" key="13">
    <source>
        <dbReference type="ARBA" id="ARBA00023242"/>
    </source>
</evidence>
<feature type="region of interest" description="Disordered" evidence="18">
    <location>
        <begin position="1549"/>
        <end position="1569"/>
    </location>
</feature>
<feature type="compositionally biased region" description="Basic residues" evidence="18">
    <location>
        <begin position="1677"/>
        <end position="1695"/>
    </location>
</feature>
<keyword evidence="22 23" id="KW-0255">Endonuclease</keyword>
<keyword evidence="13" id="KW-0539">Nucleus</keyword>
<feature type="region of interest" description="Disordered" evidence="18">
    <location>
        <begin position="178"/>
        <end position="200"/>
    </location>
</feature>